<feature type="compositionally biased region" description="Low complexity" evidence="1">
    <location>
        <begin position="415"/>
        <end position="425"/>
    </location>
</feature>
<evidence type="ECO:0000313" key="3">
    <source>
        <dbReference type="Proteomes" id="UP001050691"/>
    </source>
</evidence>
<feature type="region of interest" description="Disordered" evidence="1">
    <location>
        <begin position="348"/>
        <end position="438"/>
    </location>
</feature>
<reference evidence="2" key="1">
    <citation type="submission" date="2021-10" db="EMBL/GenBank/DDBJ databases">
        <title>De novo Genome Assembly of Clathrus columnatus (Basidiomycota, Fungi) Using Illumina and Nanopore Sequence Data.</title>
        <authorList>
            <person name="Ogiso-Tanaka E."/>
            <person name="Itagaki H."/>
            <person name="Hosoya T."/>
            <person name="Hosaka K."/>
        </authorList>
    </citation>
    <scope>NUCLEOTIDE SEQUENCE</scope>
    <source>
        <strain evidence="2">MO-923</strain>
    </source>
</reference>
<evidence type="ECO:0008006" key="4">
    <source>
        <dbReference type="Google" id="ProtNLM"/>
    </source>
</evidence>
<name>A0AAV5AJP6_9AGAM</name>
<dbReference type="Proteomes" id="UP001050691">
    <property type="component" value="Unassembled WGS sequence"/>
</dbReference>
<dbReference type="EMBL" id="BPWL01000010">
    <property type="protein sequence ID" value="GJJ14610.1"/>
    <property type="molecule type" value="Genomic_DNA"/>
</dbReference>
<comment type="caution">
    <text evidence="2">The sequence shown here is derived from an EMBL/GenBank/DDBJ whole genome shotgun (WGS) entry which is preliminary data.</text>
</comment>
<gene>
    <name evidence="2" type="ORF">Clacol_008876</name>
</gene>
<feature type="compositionally biased region" description="Low complexity" evidence="1">
    <location>
        <begin position="396"/>
        <end position="408"/>
    </location>
</feature>
<feature type="compositionally biased region" description="Basic and acidic residues" evidence="1">
    <location>
        <begin position="358"/>
        <end position="370"/>
    </location>
</feature>
<accession>A0AAV5AJP6</accession>
<dbReference type="Gene3D" id="3.30.160.60">
    <property type="entry name" value="Classic Zinc Finger"/>
    <property type="match status" value="1"/>
</dbReference>
<proteinExistence type="predicted"/>
<feature type="compositionally biased region" description="Polar residues" evidence="1">
    <location>
        <begin position="371"/>
        <end position="395"/>
    </location>
</feature>
<keyword evidence="3" id="KW-1185">Reference proteome</keyword>
<evidence type="ECO:0000313" key="2">
    <source>
        <dbReference type="EMBL" id="GJJ14610.1"/>
    </source>
</evidence>
<dbReference type="AlphaFoldDB" id="A0AAV5AJP6"/>
<protein>
    <recommendedName>
        <fullName evidence="4">C2H2-type domain-containing protein</fullName>
    </recommendedName>
</protein>
<evidence type="ECO:0000256" key="1">
    <source>
        <dbReference type="SAM" id="MobiDB-lite"/>
    </source>
</evidence>
<organism evidence="2 3">
    <name type="scientific">Clathrus columnatus</name>
    <dbReference type="NCBI Taxonomy" id="1419009"/>
    <lineage>
        <taxon>Eukaryota</taxon>
        <taxon>Fungi</taxon>
        <taxon>Dikarya</taxon>
        <taxon>Basidiomycota</taxon>
        <taxon>Agaricomycotina</taxon>
        <taxon>Agaricomycetes</taxon>
        <taxon>Phallomycetidae</taxon>
        <taxon>Phallales</taxon>
        <taxon>Clathraceae</taxon>
        <taxon>Clathrus</taxon>
    </lineage>
</organism>
<sequence length="547" mass="59877">METETTSSNYWSSTPHMEFQEIPVSNPNYMQHSGNITDPWNITSQTTNFHDMDVSSPYVSSPSLSLGVVTTNFTGSSYPYPHFQTNNMDNHPFRDQDTPISPMTSTHNSGRPIPSLPHAPPSSLPHLMDSSQRVGLSEMWSLQGMRDMEAFERSCSNTNMLRMKPRPPKKTTLATNAAATTLSLFETNNNDQSSTSMIQAENAGCNAHNAFPLVAAMTDTLGSQPDTSLVKPEYTHPDQLVSYHEESTYQDTVASNNFSSAMSYRSTSSFASPDPTTISSPIPEPVVTSPIAASPMSPTMPSPMTVPSQSPIASRPTLRHLNILPAPSKHSVPTLTINLGLNSRQRRVSAKASLVGHRGSDASPRNELHSDTNGSVSPDISKSTIQNGPSQVRTMSSGPDSSKPPGSTRSRRNPRPNSNRSNSIPVSDGSSSPEHKLTETHSIPAADLDNFFYLPEQGCIGGRKAWMCPKCKKFVRKQDRTSHKLGHEGKKRYDCRCGKQFGRPQDADRHIREQAPCRRCQGKMGRYGKDGFCSACVMETEQGQNGT</sequence>